<gene>
    <name evidence="7" type="ORF">D623_10018846</name>
</gene>
<comment type="subcellular location">
    <subcellularLocation>
        <location evidence="1">Membrane</location>
        <topology evidence="1">Multi-pass membrane protein</topology>
    </subcellularLocation>
</comment>
<dbReference type="GO" id="GO:0016020">
    <property type="term" value="C:membrane"/>
    <property type="evidence" value="ECO:0007669"/>
    <property type="project" value="UniProtKB-SubCell"/>
</dbReference>
<evidence type="ECO:0000256" key="5">
    <source>
        <dbReference type="ARBA" id="ARBA00023136"/>
    </source>
</evidence>
<keyword evidence="4 6" id="KW-1133">Transmembrane helix</keyword>
<name>S7Q2U1_MYOBR</name>
<proteinExistence type="inferred from homology"/>
<feature type="transmembrane region" description="Helical" evidence="6">
    <location>
        <begin position="28"/>
        <end position="49"/>
    </location>
</feature>
<evidence type="ECO:0000256" key="2">
    <source>
        <dbReference type="ARBA" id="ARBA00005335"/>
    </source>
</evidence>
<evidence type="ECO:0000256" key="1">
    <source>
        <dbReference type="ARBA" id="ARBA00004141"/>
    </source>
</evidence>
<keyword evidence="5 6" id="KW-0472">Membrane</keyword>
<dbReference type="AlphaFoldDB" id="S7Q2U1"/>
<dbReference type="EMBL" id="KE164376">
    <property type="protein sequence ID" value="EPQ17608.1"/>
    <property type="molecule type" value="Genomic_DNA"/>
</dbReference>
<comment type="similarity">
    <text evidence="2">Belongs to the UPF0220 family.</text>
</comment>
<keyword evidence="3 6" id="KW-0812">Transmembrane</keyword>
<evidence type="ECO:0000313" key="8">
    <source>
        <dbReference type="Proteomes" id="UP000052978"/>
    </source>
</evidence>
<sequence>MAGFLDNIHWPEWECIDWSERRNAVASVVAGILFSAGWWVMIDAAVVYAKPEQVNPTFHTCGVFSTLAFFMINAVYNAQGVVYELNSYMEQQLDTGGDNQLLL</sequence>
<evidence type="ECO:0000256" key="3">
    <source>
        <dbReference type="ARBA" id="ARBA00022692"/>
    </source>
</evidence>
<dbReference type="PANTHER" id="PTHR13180">
    <property type="entry name" value="SMALL MEMBRANE PROTEIN-RELATED"/>
    <property type="match status" value="1"/>
</dbReference>
<dbReference type="Pfam" id="PF05255">
    <property type="entry name" value="UPF0220"/>
    <property type="match status" value="1"/>
</dbReference>
<dbReference type="Proteomes" id="UP000052978">
    <property type="component" value="Unassembled WGS sequence"/>
</dbReference>
<accession>S7Q2U1</accession>
<feature type="transmembrane region" description="Helical" evidence="6">
    <location>
        <begin position="61"/>
        <end position="79"/>
    </location>
</feature>
<evidence type="ECO:0000256" key="6">
    <source>
        <dbReference type="SAM" id="Phobius"/>
    </source>
</evidence>
<organism evidence="7 8">
    <name type="scientific">Myotis brandtii</name>
    <name type="common">Brandt's bat</name>
    <dbReference type="NCBI Taxonomy" id="109478"/>
    <lineage>
        <taxon>Eukaryota</taxon>
        <taxon>Metazoa</taxon>
        <taxon>Chordata</taxon>
        <taxon>Craniata</taxon>
        <taxon>Vertebrata</taxon>
        <taxon>Euteleostomi</taxon>
        <taxon>Mammalia</taxon>
        <taxon>Eutheria</taxon>
        <taxon>Laurasiatheria</taxon>
        <taxon>Chiroptera</taxon>
        <taxon>Yangochiroptera</taxon>
        <taxon>Vespertilionidae</taxon>
        <taxon>Myotis</taxon>
    </lineage>
</organism>
<evidence type="ECO:0000313" key="7">
    <source>
        <dbReference type="EMBL" id="EPQ17608.1"/>
    </source>
</evidence>
<keyword evidence="8" id="KW-1185">Reference proteome</keyword>
<dbReference type="InterPro" id="IPR007919">
    <property type="entry name" value="UPF0220"/>
</dbReference>
<protein>
    <submittedName>
        <fullName evidence="7">Transmembrane protein 50B</fullName>
    </submittedName>
</protein>
<evidence type="ECO:0000256" key="4">
    <source>
        <dbReference type="ARBA" id="ARBA00022989"/>
    </source>
</evidence>
<reference evidence="7 8" key="1">
    <citation type="journal article" date="2013" name="Nat. Commun.">
        <title>Genome analysis reveals insights into physiology and longevity of the Brandt's bat Myotis brandtii.</title>
        <authorList>
            <person name="Seim I."/>
            <person name="Fang X."/>
            <person name="Xiong Z."/>
            <person name="Lobanov A.V."/>
            <person name="Huang Z."/>
            <person name="Ma S."/>
            <person name="Feng Y."/>
            <person name="Turanov A.A."/>
            <person name="Zhu Y."/>
            <person name="Lenz T.L."/>
            <person name="Gerashchenko M.V."/>
            <person name="Fan D."/>
            <person name="Hee Yim S."/>
            <person name="Yao X."/>
            <person name="Jordan D."/>
            <person name="Xiong Y."/>
            <person name="Ma Y."/>
            <person name="Lyapunov A.N."/>
            <person name="Chen G."/>
            <person name="Kulakova O.I."/>
            <person name="Sun Y."/>
            <person name="Lee S.G."/>
            <person name="Bronson R.T."/>
            <person name="Moskalev A.A."/>
            <person name="Sunyaev S.R."/>
            <person name="Zhang G."/>
            <person name="Krogh A."/>
            <person name="Wang J."/>
            <person name="Gladyshev V.N."/>
        </authorList>
    </citation>
    <scope>NUCLEOTIDE SEQUENCE [LARGE SCALE GENOMIC DNA]</scope>
</reference>